<evidence type="ECO:0000256" key="3">
    <source>
        <dbReference type="ARBA" id="ARBA00022989"/>
    </source>
</evidence>
<evidence type="ECO:0000256" key="5">
    <source>
        <dbReference type="SAM" id="Phobius"/>
    </source>
</evidence>
<keyword evidence="2 5" id="KW-0812">Transmembrane</keyword>
<evidence type="ECO:0000256" key="2">
    <source>
        <dbReference type="ARBA" id="ARBA00022692"/>
    </source>
</evidence>
<evidence type="ECO:0000256" key="4">
    <source>
        <dbReference type="ARBA" id="ARBA00023136"/>
    </source>
</evidence>
<feature type="transmembrane region" description="Helical" evidence="5">
    <location>
        <begin position="27"/>
        <end position="45"/>
    </location>
</feature>
<name>A0ABT7DX42_9NEIS</name>
<dbReference type="Pfam" id="PF04973">
    <property type="entry name" value="NMN_transporter"/>
    <property type="match status" value="1"/>
</dbReference>
<keyword evidence="3 5" id="KW-1133">Transmembrane helix</keyword>
<comment type="caution">
    <text evidence="6">The sequence shown here is derived from an EMBL/GenBank/DDBJ whole genome shotgun (WGS) entry which is preliminary data.</text>
</comment>
<reference evidence="6" key="1">
    <citation type="submission" date="2023-03" db="EMBL/GenBank/DDBJ databases">
        <title>Chitinimonas shenzhenensis gen. nov., sp. nov., a novel member of family Burkholderiaceae isolated from activated sludge collected in Shen Zhen, China.</title>
        <authorList>
            <person name="Wang X."/>
        </authorList>
    </citation>
    <scope>NUCLEOTIDE SEQUENCE</scope>
    <source>
        <strain evidence="6">DQS-5</strain>
    </source>
</reference>
<sequence>MPNWVFDWTGAVLVVVSLVYLIRKHLWYWHFSNASLLPYFVLFVVTRQYMLAGLQVSYLIFGVHGLYLWHLEQRRDQHGERFNERFWYNLGWVLTLLIFAYTISVTSFGGIWEWLQFAIVSASLIANWATTRKWLWSWYLWISVNLLQIVYFAQFELWALFGLQFILIALSLKGAIEWARDRQRQGLPVHV</sequence>
<feature type="transmembrane region" description="Helical" evidence="5">
    <location>
        <begin position="51"/>
        <end position="70"/>
    </location>
</feature>
<protein>
    <submittedName>
        <fullName evidence="6">Nicotinamide mononucleotide transporter family protein</fullName>
    </submittedName>
</protein>
<feature type="transmembrane region" description="Helical" evidence="5">
    <location>
        <begin position="6"/>
        <end position="22"/>
    </location>
</feature>
<dbReference type="RefSeq" id="WP_284099950.1">
    <property type="nucleotide sequence ID" value="NZ_JARRAF010000005.1"/>
</dbReference>
<accession>A0ABT7DX42</accession>
<proteinExistence type="predicted"/>
<comment type="subcellular location">
    <subcellularLocation>
        <location evidence="1">Membrane</location>
        <topology evidence="1">Multi-pass membrane protein</topology>
    </subcellularLocation>
</comment>
<dbReference type="Proteomes" id="UP001172778">
    <property type="component" value="Unassembled WGS sequence"/>
</dbReference>
<feature type="transmembrane region" description="Helical" evidence="5">
    <location>
        <begin position="159"/>
        <end position="176"/>
    </location>
</feature>
<keyword evidence="7" id="KW-1185">Reference proteome</keyword>
<evidence type="ECO:0000256" key="1">
    <source>
        <dbReference type="ARBA" id="ARBA00004141"/>
    </source>
</evidence>
<organism evidence="6 7">
    <name type="scientific">Parachitinimonas caeni</name>
    <dbReference type="NCBI Taxonomy" id="3031301"/>
    <lineage>
        <taxon>Bacteria</taxon>
        <taxon>Pseudomonadati</taxon>
        <taxon>Pseudomonadota</taxon>
        <taxon>Betaproteobacteria</taxon>
        <taxon>Neisseriales</taxon>
        <taxon>Chitinibacteraceae</taxon>
        <taxon>Parachitinimonas</taxon>
    </lineage>
</organism>
<evidence type="ECO:0000313" key="7">
    <source>
        <dbReference type="Proteomes" id="UP001172778"/>
    </source>
</evidence>
<keyword evidence="4 5" id="KW-0472">Membrane</keyword>
<dbReference type="InterPro" id="IPR006419">
    <property type="entry name" value="NMN_transpt_PnuC"/>
</dbReference>
<evidence type="ECO:0000313" key="6">
    <source>
        <dbReference type="EMBL" id="MDK2123653.1"/>
    </source>
</evidence>
<gene>
    <name evidence="6" type="ORF">PZA18_06290</name>
</gene>
<feature type="transmembrane region" description="Helical" evidence="5">
    <location>
        <begin position="86"/>
        <end position="105"/>
    </location>
</feature>
<dbReference type="EMBL" id="JARRAF010000005">
    <property type="protein sequence ID" value="MDK2123653.1"/>
    <property type="molecule type" value="Genomic_DNA"/>
</dbReference>